<dbReference type="EMBL" id="OU898281">
    <property type="protein sequence ID" value="CAG9836966.1"/>
    <property type="molecule type" value="Genomic_DNA"/>
</dbReference>
<dbReference type="Pfam" id="PF14678">
    <property type="entry name" value="FANCI_S4"/>
    <property type="match status" value="1"/>
</dbReference>
<feature type="domain" description="FANCI solenoid 3" evidence="4">
    <location>
        <begin position="822"/>
        <end position="1031"/>
    </location>
</feature>
<dbReference type="GO" id="GO:0070182">
    <property type="term" value="F:DNA polymerase binding"/>
    <property type="evidence" value="ECO:0007669"/>
    <property type="project" value="TreeGrafter"/>
</dbReference>
<dbReference type="InterPro" id="IPR029308">
    <property type="entry name" value="FANCI_S1"/>
</dbReference>
<feature type="domain" description="FANCI solenoid 1" evidence="2">
    <location>
        <begin position="63"/>
        <end position="284"/>
    </location>
</feature>
<evidence type="ECO:0008006" key="10">
    <source>
        <dbReference type="Google" id="ProtNLM"/>
    </source>
</evidence>
<dbReference type="InterPro" id="IPR016024">
    <property type="entry name" value="ARM-type_fold"/>
</dbReference>
<dbReference type="InterPro" id="IPR029314">
    <property type="entry name" value="FANCI_S4"/>
</dbReference>
<feature type="region of interest" description="Disordered" evidence="1">
    <location>
        <begin position="783"/>
        <end position="804"/>
    </location>
</feature>
<feature type="compositionally biased region" description="Basic and acidic residues" evidence="1">
    <location>
        <begin position="1304"/>
        <end position="1336"/>
    </location>
</feature>
<dbReference type="SUPFAM" id="SSF48371">
    <property type="entry name" value="ARM repeat"/>
    <property type="match status" value="1"/>
</dbReference>
<feature type="domain" description="FANCI helical" evidence="6">
    <location>
        <begin position="289"/>
        <end position="373"/>
    </location>
</feature>
<feature type="domain" description="FANCI solenoid 4" evidence="5">
    <location>
        <begin position="1052"/>
        <end position="1302"/>
    </location>
</feature>
<dbReference type="InterPro" id="IPR029310">
    <property type="entry name" value="FANCI_HD1"/>
</dbReference>
<dbReference type="InterPro" id="IPR029312">
    <property type="entry name" value="FANCI_HD2"/>
</dbReference>
<reference evidence="8" key="1">
    <citation type="submission" date="2022-01" db="EMBL/GenBank/DDBJ databases">
        <authorList>
            <person name="King R."/>
        </authorList>
    </citation>
    <scope>NUCLEOTIDE SEQUENCE</scope>
</reference>
<dbReference type="PANTHER" id="PTHR21818:SF0">
    <property type="entry name" value="FANCONI ANEMIA GROUP I PROTEIN"/>
    <property type="match status" value="1"/>
</dbReference>
<accession>A0A9N9T6S1</accession>
<evidence type="ECO:0000259" key="7">
    <source>
        <dbReference type="Pfam" id="PF14680"/>
    </source>
</evidence>
<evidence type="ECO:0000256" key="1">
    <source>
        <dbReference type="SAM" id="MobiDB-lite"/>
    </source>
</evidence>
<dbReference type="Proteomes" id="UP001153709">
    <property type="component" value="Chromosome 6"/>
</dbReference>
<evidence type="ECO:0000259" key="6">
    <source>
        <dbReference type="Pfam" id="PF14679"/>
    </source>
</evidence>
<gene>
    <name evidence="8" type="ORF">DIABBA_LOCUS9996</name>
</gene>
<protein>
    <recommendedName>
        <fullName evidence="10">Fanconi anemia group I protein</fullName>
    </recommendedName>
</protein>
<feature type="region of interest" description="Disordered" evidence="1">
    <location>
        <begin position="1304"/>
        <end position="1356"/>
    </location>
</feature>
<dbReference type="Pfam" id="PF14680">
    <property type="entry name" value="FANCI_HD2"/>
    <property type="match status" value="1"/>
</dbReference>
<dbReference type="OrthoDB" id="195089at2759"/>
<evidence type="ECO:0000259" key="4">
    <source>
        <dbReference type="Pfam" id="PF14677"/>
    </source>
</evidence>
<dbReference type="Pfam" id="PF14679">
    <property type="entry name" value="FANCI_HD1"/>
    <property type="match status" value="1"/>
</dbReference>
<evidence type="ECO:0000313" key="8">
    <source>
        <dbReference type="EMBL" id="CAG9836966.1"/>
    </source>
</evidence>
<dbReference type="InterPro" id="IPR029313">
    <property type="entry name" value="FANCI_S3"/>
</dbReference>
<dbReference type="PANTHER" id="PTHR21818">
    <property type="entry name" value="BC025462 PROTEIN"/>
    <property type="match status" value="1"/>
</dbReference>
<feature type="compositionally biased region" description="Low complexity" evidence="1">
    <location>
        <begin position="1345"/>
        <end position="1356"/>
    </location>
</feature>
<proteinExistence type="predicted"/>
<keyword evidence="9" id="KW-1185">Reference proteome</keyword>
<dbReference type="GO" id="GO:0006281">
    <property type="term" value="P:DNA repair"/>
    <property type="evidence" value="ECO:0007669"/>
    <property type="project" value="InterPro"/>
</dbReference>
<dbReference type="Pfam" id="PF14677">
    <property type="entry name" value="FANCI_S3"/>
    <property type="match status" value="1"/>
</dbReference>
<feature type="domain" description="FANCI solenoid 2" evidence="3">
    <location>
        <begin position="382"/>
        <end position="530"/>
    </location>
</feature>
<dbReference type="InterPro" id="IPR026171">
    <property type="entry name" value="FANCI"/>
</dbReference>
<evidence type="ECO:0000313" key="9">
    <source>
        <dbReference type="Proteomes" id="UP001153709"/>
    </source>
</evidence>
<sequence length="1356" mass="153563">MTSIIAKILELGEKCDKDGLEKFISDLDDDELVGIVKQNLCSSNFTECWSYILKAFRDNSGDHSKRLYVACKLLNELETRDLPQTRIDTIMNRLNLELPKFKSKDLAKLCSLCLEQIQSKKTIKFAWKDLLPEVLNVLIERETFTYEELDYTGVEYKSDFVNTICMSSWSPSIVTTLTTVFVDMPLTKEEHLKIVNKLGTYIGKLIPQEIPAFVYQLLRLCKEQNGKSIFLKLQSYFGLRIYNNANAQTENSPDSMSLDLIESSDNKDATEAESTVLYHIHTAASMGYECIKEYLNSLKNMVRAPEFVLNPFQLMVLFTISTIPHYEETVFEIIRPSIVKSYNEQQRKTKSAWYREIVSAASKPEDVLLQVVQFSLQDRDLVLSGLVNFAFVLLEVGSALGRDVIAEKQWSLGNTILLKIIKRKRLIALTILQTLGNHIVTRQSVSQYIECLYILSRSMPLLMLENQSCIIELIDCLVQVSPHVADQLLDALIPLMKVSPTIRDHMIVYLRKALYSRSVETRQMAVNGFLKLIKNLKISNMAVLSQSSMGSFSSGHSIFTQISLNKTTQSVTAGSFSNEALCFEILSILKRCFMQQADVRIKLYEGLFDAVCVNPELGIPVLDVIWFHLIKYYIMDESQALPLDFSKIVVLKEAQVVLDEPLGKLIHTIGLIVTKVSEIEEEKENNTLTKYTNVLDSLATRLSNCELVHFDLDNGTNLLDIVPESQRKLFTLREAMSTYEALLGYKIYSWNKSSEKQGNIVNSLYQGYSRLYHFAKSLSNPKKADAKRKKVDVDKTTQSSQAGALKKESQKLNKNLKVPDTIWNFPVVKKALSLLHEPKLSWTTVSDANIVKTKKELHQLVMQATLYLVQQVKRRKDLETVTKKTYFDHVTEVASIIFRRIIKRLDEFVDFDSLTAALALECFGIILNLVNAQYKSNLKAFLNKVVSEEDSNTEDVITSLNSIVEIYQKIFEKGEEELADDLEQRKLSLIAITTLNSLITHVPDTSSVLSVQMLEWLKNYAYNNTLSSKNSSSFINLFFETHIKYKVSLTLLENISVSIGDTFGVITEEEQTTEKLTIINEGSVNNILLSLCGCIKTILDDVDSVIARLRSEYIILSYPGEDDTTNRREKLKTKEQGVCCQLCFVVTILTNVTNLLLPPGNLAEAVFKSIVQLFGTLSSLTKYFNTRSSKINLAFQGARFERLVKLAGKQLAPTIYKFLLHLDDAQKEATQATQSTKKKSTDSSLLKSKVLRETRLIPKVVYEMEQFSKCVIQLSNKTKVDLSKYVGQGTARDFRILTDALNKDMENSDEPTAEHDETVTSHDESKTSQDGSKNDDTIESDSSSDSEVPPSKKSKK</sequence>
<evidence type="ECO:0000259" key="3">
    <source>
        <dbReference type="Pfam" id="PF14676"/>
    </source>
</evidence>
<dbReference type="Pfam" id="PF14676">
    <property type="entry name" value="FANCI_S2"/>
    <property type="match status" value="1"/>
</dbReference>
<feature type="domain" description="FANCI helical" evidence="7">
    <location>
        <begin position="551"/>
        <end position="776"/>
    </location>
</feature>
<organism evidence="8 9">
    <name type="scientific">Diabrotica balteata</name>
    <name type="common">Banded cucumber beetle</name>
    <dbReference type="NCBI Taxonomy" id="107213"/>
    <lineage>
        <taxon>Eukaryota</taxon>
        <taxon>Metazoa</taxon>
        <taxon>Ecdysozoa</taxon>
        <taxon>Arthropoda</taxon>
        <taxon>Hexapoda</taxon>
        <taxon>Insecta</taxon>
        <taxon>Pterygota</taxon>
        <taxon>Neoptera</taxon>
        <taxon>Endopterygota</taxon>
        <taxon>Coleoptera</taxon>
        <taxon>Polyphaga</taxon>
        <taxon>Cucujiformia</taxon>
        <taxon>Chrysomeloidea</taxon>
        <taxon>Chrysomelidae</taxon>
        <taxon>Galerucinae</taxon>
        <taxon>Diabroticina</taxon>
        <taxon>Diabroticites</taxon>
        <taxon>Diabrotica</taxon>
    </lineage>
</organism>
<dbReference type="InterPro" id="IPR029315">
    <property type="entry name" value="FANCI_S2"/>
</dbReference>
<dbReference type="Pfam" id="PF14675">
    <property type="entry name" value="FANCI_S1"/>
    <property type="match status" value="1"/>
</dbReference>
<name>A0A9N9T6S1_DIABA</name>
<evidence type="ECO:0000259" key="5">
    <source>
        <dbReference type="Pfam" id="PF14678"/>
    </source>
</evidence>
<evidence type="ECO:0000259" key="2">
    <source>
        <dbReference type="Pfam" id="PF14675"/>
    </source>
</evidence>